<feature type="domain" description="DUF1828" evidence="1">
    <location>
        <begin position="32"/>
        <end position="120"/>
    </location>
</feature>
<dbReference type="RefSeq" id="WP_197932104.1">
    <property type="nucleotide sequence ID" value="NZ_CP065682.1"/>
</dbReference>
<dbReference type="KEGG" id="bcau:I6G59_01975"/>
<evidence type="ECO:0000313" key="2">
    <source>
        <dbReference type="EMBL" id="QPS34125.1"/>
    </source>
</evidence>
<dbReference type="Proteomes" id="UP000594979">
    <property type="component" value="Chromosome"/>
</dbReference>
<organism evidence="2 3">
    <name type="scientific">Brevibacterium casei</name>
    <dbReference type="NCBI Taxonomy" id="33889"/>
    <lineage>
        <taxon>Bacteria</taxon>
        <taxon>Bacillati</taxon>
        <taxon>Actinomycetota</taxon>
        <taxon>Actinomycetes</taxon>
        <taxon>Micrococcales</taxon>
        <taxon>Brevibacteriaceae</taxon>
        <taxon>Brevibacterium</taxon>
    </lineage>
</organism>
<reference evidence="2 3" key="1">
    <citation type="submission" date="2020-12" db="EMBL/GenBank/DDBJ databases">
        <title>FDA dAtabase for Regulatory Grade micrObial Sequences (FDA-ARGOS): Supporting development and validation of Infectious Disease Dx tests.</title>
        <authorList>
            <person name="Sproer C."/>
            <person name="Gronow S."/>
            <person name="Severitt S."/>
            <person name="Schroder I."/>
            <person name="Tallon L."/>
            <person name="Sadzewicz L."/>
            <person name="Zhao X."/>
            <person name="Boylan J."/>
            <person name="Ott S."/>
            <person name="Bowen H."/>
            <person name="Vavikolanu K."/>
            <person name="Mehta A."/>
            <person name="Aluvathingal J."/>
            <person name="Nadendla S."/>
            <person name="Lowell S."/>
            <person name="Myers T."/>
            <person name="Yan Y."/>
            <person name="Sichtig H."/>
        </authorList>
    </citation>
    <scope>NUCLEOTIDE SEQUENCE [LARGE SCALE GENOMIC DNA]</scope>
    <source>
        <strain evidence="2 3">FDAARGOS_902</strain>
    </source>
</reference>
<gene>
    <name evidence="2" type="ORF">I6G59_01975</name>
</gene>
<evidence type="ECO:0000313" key="3">
    <source>
        <dbReference type="Proteomes" id="UP000594979"/>
    </source>
</evidence>
<proteinExistence type="predicted"/>
<accession>A0A7T2THX0</accession>
<name>A0A7T2THX0_9MICO</name>
<dbReference type="EMBL" id="CP065682">
    <property type="protein sequence ID" value="QPS34125.1"/>
    <property type="molecule type" value="Genomic_DNA"/>
</dbReference>
<dbReference type="InterPro" id="IPR014960">
    <property type="entry name" value="DUF1828"/>
</dbReference>
<dbReference type="AlphaFoldDB" id="A0A7T2THX0"/>
<dbReference type="Pfam" id="PF08861">
    <property type="entry name" value="DUF1828"/>
    <property type="match status" value="1"/>
</dbReference>
<sequence>MSDRIVKASLLRCVNDKTDVLDYDGDYLVDMPFKRVDGDAVRLLVERHNDEFRVSDRGDGLESLLDAGVNIDSGAAREAIKQIKRSVALDGLSADDYELSALVSADRVGCILNDIAIASIRIESLTALSQNRPARKFSTVISKELSGLFSEVADVKLRAPMPQTGHRTRRVTASVSLNNRTAYVQAVGRSDLEGSVAKCYYAFSRSTVPQLRRISALQGVENDWDEEQVHDLNEVSNVVFPEQSIASLDEVVRSALEPSWL</sequence>
<evidence type="ECO:0000259" key="1">
    <source>
        <dbReference type="Pfam" id="PF08861"/>
    </source>
</evidence>
<protein>
    <submittedName>
        <fullName evidence="2">DUF1828 domain-containing protein</fullName>
    </submittedName>
</protein>